<gene>
    <name evidence="2" type="ORF">LCGC14_0322670</name>
</gene>
<keyword evidence="1" id="KW-1133">Transmembrane helix</keyword>
<evidence type="ECO:0000256" key="1">
    <source>
        <dbReference type="SAM" id="Phobius"/>
    </source>
</evidence>
<name>A0A0F9WQN4_9ZZZZ</name>
<accession>A0A0F9WQN4</accession>
<dbReference type="EMBL" id="LAZR01000220">
    <property type="protein sequence ID" value="KKN81048.1"/>
    <property type="molecule type" value="Genomic_DNA"/>
</dbReference>
<evidence type="ECO:0000313" key="2">
    <source>
        <dbReference type="EMBL" id="KKN81048.1"/>
    </source>
</evidence>
<protein>
    <submittedName>
        <fullName evidence="2">Uncharacterized protein</fullName>
    </submittedName>
</protein>
<proteinExistence type="predicted"/>
<keyword evidence="1" id="KW-0812">Transmembrane</keyword>
<feature type="transmembrane region" description="Helical" evidence="1">
    <location>
        <begin position="6"/>
        <end position="34"/>
    </location>
</feature>
<keyword evidence="1" id="KW-0472">Membrane</keyword>
<organism evidence="2">
    <name type="scientific">marine sediment metagenome</name>
    <dbReference type="NCBI Taxonomy" id="412755"/>
    <lineage>
        <taxon>unclassified sequences</taxon>
        <taxon>metagenomes</taxon>
        <taxon>ecological metagenomes</taxon>
    </lineage>
</organism>
<sequence length="38" mass="4238">MDNRNQGWLVLCICLIASWTIVNSVAIMAIVYALRGTQ</sequence>
<dbReference type="AlphaFoldDB" id="A0A0F9WQN4"/>
<reference evidence="2" key="1">
    <citation type="journal article" date="2015" name="Nature">
        <title>Complex archaea that bridge the gap between prokaryotes and eukaryotes.</title>
        <authorList>
            <person name="Spang A."/>
            <person name="Saw J.H."/>
            <person name="Jorgensen S.L."/>
            <person name="Zaremba-Niedzwiedzka K."/>
            <person name="Martijn J."/>
            <person name="Lind A.E."/>
            <person name="van Eijk R."/>
            <person name="Schleper C."/>
            <person name="Guy L."/>
            <person name="Ettema T.J."/>
        </authorList>
    </citation>
    <scope>NUCLEOTIDE SEQUENCE</scope>
</reference>
<comment type="caution">
    <text evidence="2">The sequence shown here is derived from an EMBL/GenBank/DDBJ whole genome shotgun (WGS) entry which is preliminary data.</text>
</comment>